<evidence type="ECO:0000256" key="9">
    <source>
        <dbReference type="ARBA" id="ARBA00023242"/>
    </source>
</evidence>
<dbReference type="InterPro" id="IPR048617">
    <property type="entry name" value="MDN1_AAA_lid_4"/>
</dbReference>
<dbReference type="InterPro" id="IPR027417">
    <property type="entry name" value="P-loop_NTPase"/>
</dbReference>
<evidence type="ECO:0000256" key="8">
    <source>
        <dbReference type="ARBA" id="ARBA00023186"/>
    </source>
</evidence>
<organism evidence="14 15">
    <name type="scientific">Candida dubliniensis (strain CD36 / ATCC MYA-646 / CBS 7987 / NCPF 3949 / NRRL Y-17841)</name>
    <name type="common">Yeast</name>
    <dbReference type="NCBI Taxonomy" id="573826"/>
    <lineage>
        <taxon>Eukaryota</taxon>
        <taxon>Fungi</taxon>
        <taxon>Dikarya</taxon>
        <taxon>Ascomycota</taxon>
        <taxon>Saccharomycotina</taxon>
        <taxon>Pichiomycetes</taxon>
        <taxon>Debaryomycetaceae</taxon>
        <taxon>Candida/Lodderomyces clade</taxon>
        <taxon>Candida</taxon>
    </lineage>
</organism>
<dbReference type="FunFam" id="3.40.50.300:FF:001053">
    <property type="entry name" value="Midasin"/>
    <property type="match status" value="1"/>
</dbReference>
<dbReference type="SUPFAM" id="SSF52540">
    <property type="entry name" value="P-loop containing nucleoside triphosphate hydrolases"/>
    <property type="match status" value="6"/>
</dbReference>
<comment type="subcellular location">
    <subcellularLocation>
        <location evidence="1">Nucleus</location>
        <location evidence="1">Nucleolus</location>
    </subcellularLocation>
    <subcellularLocation>
        <location evidence="2">Nucleus</location>
        <location evidence="2">Nucleoplasm</location>
    </subcellularLocation>
</comment>
<feature type="compositionally biased region" description="Basic and acidic residues" evidence="11">
    <location>
        <begin position="4552"/>
        <end position="4561"/>
    </location>
</feature>
<dbReference type="KEGG" id="cdu:CD36_40990"/>
<feature type="compositionally biased region" description="Basic and acidic residues" evidence="11">
    <location>
        <begin position="4450"/>
        <end position="4462"/>
    </location>
</feature>
<evidence type="ECO:0000313" key="13">
    <source>
        <dbReference type="CGD" id="CAL0000165423"/>
    </source>
</evidence>
<feature type="compositionally biased region" description="Basic and acidic residues" evidence="11">
    <location>
        <begin position="4242"/>
        <end position="4254"/>
    </location>
</feature>
<feature type="compositionally biased region" description="Acidic residues" evidence="11">
    <location>
        <begin position="4229"/>
        <end position="4241"/>
    </location>
</feature>
<feature type="compositionally biased region" description="Acidic residues" evidence="11">
    <location>
        <begin position="4141"/>
        <end position="4156"/>
    </location>
</feature>
<evidence type="ECO:0000256" key="6">
    <source>
        <dbReference type="ARBA" id="ARBA00022741"/>
    </source>
</evidence>
<evidence type="ECO:0000259" key="12">
    <source>
        <dbReference type="PROSITE" id="PS50234"/>
    </source>
</evidence>
<feature type="compositionally biased region" description="Acidic residues" evidence="11">
    <location>
        <begin position="4415"/>
        <end position="4430"/>
    </location>
</feature>
<dbReference type="GO" id="GO:0000055">
    <property type="term" value="P:ribosomal large subunit export from nucleus"/>
    <property type="evidence" value="ECO:0007669"/>
    <property type="project" value="TreeGrafter"/>
</dbReference>
<feature type="domain" description="VWFA" evidence="12">
    <location>
        <begin position="4774"/>
        <end position="4980"/>
    </location>
</feature>
<dbReference type="InterPro" id="IPR041190">
    <property type="entry name" value="Midasin_AAA_lid_5"/>
</dbReference>
<dbReference type="Gene3D" id="3.40.50.300">
    <property type="entry name" value="P-loop containing nucleotide triphosphate hydrolases"/>
    <property type="match status" value="6"/>
</dbReference>
<protein>
    <recommendedName>
        <fullName evidence="4 10">Midasin</fullName>
    </recommendedName>
</protein>
<feature type="compositionally biased region" description="Basic and acidic residues" evidence="11">
    <location>
        <begin position="4499"/>
        <end position="4511"/>
    </location>
</feature>
<evidence type="ECO:0000313" key="14">
    <source>
        <dbReference type="EMBL" id="CAX41984.1"/>
    </source>
</evidence>
<dbReference type="Pfam" id="PF17865">
    <property type="entry name" value="AAA_lid_5"/>
    <property type="match status" value="1"/>
</dbReference>
<comment type="similarity">
    <text evidence="3 10">Belongs to the midasin family.</text>
</comment>
<dbReference type="InterPro" id="IPR012099">
    <property type="entry name" value="Midasin"/>
</dbReference>
<evidence type="ECO:0000313" key="15">
    <source>
        <dbReference type="Proteomes" id="UP000002605"/>
    </source>
</evidence>
<dbReference type="GO" id="GO:0000027">
    <property type="term" value="P:ribosomal large subunit assembly"/>
    <property type="evidence" value="ECO:0007669"/>
    <property type="project" value="InterPro"/>
</dbReference>
<reference evidence="14 15" key="1">
    <citation type="journal article" date="2009" name="Genome Res.">
        <title>Comparative genomics of the fungal pathogens Candida dubliniensis and Candida albicans.</title>
        <authorList>
            <person name="Jackson A.P."/>
            <person name="Gamble J.A."/>
            <person name="Yeomans T."/>
            <person name="Moran G.P."/>
            <person name="Saunders D."/>
            <person name="Harris D."/>
            <person name="Aslett M."/>
            <person name="Barrell J.F."/>
            <person name="Butler G."/>
            <person name="Citiulo F."/>
            <person name="Coleman D.C."/>
            <person name="de Groot P.W.J."/>
            <person name="Goodwin T.J."/>
            <person name="Quail M.A."/>
            <person name="McQuillan J."/>
            <person name="Munro C.A."/>
            <person name="Pain A."/>
            <person name="Poulter R.T."/>
            <person name="Rajandream M.A."/>
            <person name="Renauld H."/>
            <person name="Spiering M.J."/>
            <person name="Tivey A."/>
            <person name="Gow N.A.R."/>
            <person name="Barrell B."/>
            <person name="Sullivan D.J."/>
            <person name="Berriman M."/>
        </authorList>
    </citation>
    <scope>NUCLEOTIDE SEQUENCE [LARGE SCALE GENOMIC DNA]</scope>
    <source>
        <strain evidence="15">CD36 / ATCC MYA-646 / CBS 7987 / NCPF 3949 / NRRL Y-17841</strain>
    </source>
</reference>
<dbReference type="InterPro" id="IPR003593">
    <property type="entry name" value="AAA+_ATPase"/>
</dbReference>
<keyword evidence="5" id="KW-0597">Phosphoprotein</keyword>
<dbReference type="PANTHER" id="PTHR48103">
    <property type="entry name" value="MIDASIN-RELATED"/>
    <property type="match status" value="1"/>
</dbReference>
<dbReference type="InterPro" id="IPR002035">
    <property type="entry name" value="VWF_A"/>
</dbReference>
<feature type="compositionally biased region" description="Acidic residues" evidence="11">
    <location>
        <begin position="4300"/>
        <end position="4347"/>
    </location>
</feature>
<dbReference type="SUPFAM" id="SSF53300">
    <property type="entry name" value="vWA-like"/>
    <property type="match status" value="1"/>
</dbReference>
<dbReference type="FunFam" id="3.40.50.300:FF:000142">
    <property type="entry name" value="Midasin"/>
    <property type="match status" value="1"/>
</dbReference>
<feature type="compositionally biased region" description="Basic and acidic residues" evidence="11">
    <location>
        <begin position="4200"/>
        <end position="4222"/>
    </location>
</feature>
<feature type="region of interest" description="Disordered" evidence="11">
    <location>
        <begin position="4088"/>
        <end position="4640"/>
    </location>
</feature>
<dbReference type="Pfam" id="PF21108">
    <property type="entry name" value="MDN1_4th"/>
    <property type="match status" value="1"/>
</dbReference>
<dbReference type="Pfam" id="PF07728">
    <property type="entry name" value="AAA_5"/>
    <property type="match status" value="8"/>
</dbReference>
<accession>B9WFG5</accession>
<dbReference type="GO" id="GO:0005730">
    <property type="term" value="C:nucleolus"/>
    <property type="evidence" value="ECO:0007669"/>
    <property type="project" value="UniProtKB-SubCell"/>
</dbReference>
<dbReference type="GeneID" id="8047372"/>
<dbReference type="HOGENOM" id="CLU_000050_0_2_1"/>
<dbReference type="PANTHER" id="PTHR48103:SF2">
    <property type="entry name" value="MIDASIN"/>
    <property type="match status" value="1"/>
</dbReference>
<dbReference type="EMBL" id="FM992691">
    <property type="protein sequence ID" value="CAX41984.1"/>
    <property type="molecule type" value="Genomic_DNA"/>
</dbReference>
<dbReference type="FunFam" id="3.40.50.300:FF:000582">
    <property type="entry name" value="Midasin"/>
    <property type="match status" value="1"/>
</dbReference>
<dbReference type="GO" id="GO:0005524">
    <property type="term" value="F:ATP binding"/>
    <property type="evidence" value="ECO:0007669"/>
    <property type="project" value="UniProtKB-KW"/>
</dbReference>
<dbReference type="GO" id="GO:0016887">
    <property type="term" value="F:ATP hydrolysis activity"/>
    <property type="evidence" value="ECO:0007669"/>
    <property type="project" value="InterPro"/>
</dbReference>
<dbReference type="Proteomes" id="UP000002605">
    <property type="component" value="Chromosome 4"/>
</dbReference>
<name>B9WFG5_CANDC</name>
<feature type="compositionally biased region" description="Acidic residues" evidence="11">
    <location>
        <begin position="4586"/>
        <end position="4620"/>
    </location>
</feature>
<feature type="compositionally biased region" description="Basic and acidic residues" evidence="11">
    <location>
        <begin position="4528"/>
        <end position="4541"/>
    </location>
</feature>
<dbReference type="InterPro" id="IPR025662">
    <property type="entry name" value="Sigma_54_int_dom_ATP-bd_1"/>
</dbReference>
<dbReference type="Gene3D" id="3.40.50.410">
    <property type="entry name" value="von Willebrand factor, type A domain"/>
    <property type="match status" value="1"/>
</dbReference>
<evidence type="ECO:0000256" key="10">
    <source>
        <dbReference type="PIRNR" id="PIRNR010340"/>
    </source>
</evidence>
<evidence type="ECO:0000256" key="5">
    <source>
        <dbReference type="ARBA" id="ARBA00022553"/>
    </source>
</evidence>
<keyword evidence="7 10" id="KW-0067">ATP-binding</keyword>
<dbReference type="PROSITE" id="PS00675">
    <property type="entry name" value="SIGMA54_INTERACT_1"/>
    <property type="match status" value="1"/>
</dbReference>
<dbReference type="PROSITE" id="PS50234">
    <property type="entry name" value="VWFA"/>
    <property type="match status" value="1"/>
</dbReference>
<feature type="compositionally biased region" description="Acidic residues" evidence="11">
    <location>
        <begin position="4354"/>
        <end position="4383"/>
    </location>
</feature>
<keyword evidence="6 10" id="KW-0547">Nucleotide-binding</keyword>
<evidence type="ECO:0000256" key="4">
    <source>
        <dbReference type="ARBA" id="ARBA00017143"/>
    </source>
</evidence>
<dbReference type="CGD" id="CAL0000165423">
    <property type="gene designation" value="Cd36_40990"/>
</dbReference>
<evidence type="ECO:0000256" key="2">
    <source>
        <dbReference type="ARBA" id="ARBA00004642"/>
    </source>
</evidence>
<comment type="function">
    <text evidence="10">Nuclear chaperone required for maturation and nuclear export of pre-60S ribosome subunits.</text>
</comment>
<feature type="compositionally biased region" description="Acidic residues" evidence="11">
    <location>
        <begin position="4391"/>
        <end position="4407"/>
    </location>
</feature>
<dbReference type="PIRSF" id="PIRSF010340">
    <property type="entry name" value="Midasin"/>
    <property type="match status" value="1"/>
</dbReference>
<feature type="compositionally biased region" description="Acidic residues" evidence="11">
    <location>
        <begin position="4255"/>
        <end position="4280"/>
    </location>
</feature>
<evidence type="ECO:0000256" key="11">
    <source>
        <dbReference type="SAM" id="MobiDB-lite"/>
    </source>
</evidence>
<feature type="compositionally biased region" description="Basic and acidic residues" evidence="11">
    <location>
        <begin position="4281"/>
        <end position="4298"/>
    </location>
</feature>
<dbReference type="GO" id="GO:0005654">
    <property type="term" value="C:nucleoplasm"/>
    <property type="evidence" value="ECO:0007669"/>
    <property type="project" value="UniProtKB-SubCell"/>
</dbReference>
<dbReference type="FunFam" id="3.40.50.300:FF:000712">
    <property type="entry name" value="Midasin"/>
    <property type="match status" value="1"/>
</dbReference>
<sequence length="4991" mass="567493">MNNHITISFNQVEELYSTYKSFYTLKKLPTQLFTFNKSVSLDENLNQLSLLALDHSLPTYYCYKPIFLELIARWVNKTVEFENKYTKSKLETRKVPGSVVLLALSRLLQISTEYLNLFELFLSQNAFWDNIDIERYELESILLAFYRLLKFDTNRFKAFIKPKALYQIINKSGNEFQVSKFLAIQILSIYLQASEISKNKMIDTHLPKDKDLKSNYEGEIVDYYFIALLEAKRTSNFLTLPEVEYNSNPSKTNSIQIPPESLSSTVTSVCGVLVPHLNISKSQSVSSQQEETKFVPTNSAVEVLRKLASSVQFNKPVMLYGKAGSGKTFLINQLANYMSYSDSIVKIHLGEQTDAKLLLGTYASGEKPGTFEWRTGVLTSAVQEGKWVLIEDIDKAPTEVLSVLLTLLEKRELSIPSRGEVIKAKNGFQLFSTIRTSNDSRKDSIPDLIGIRLWELIKVEVPNEVDLKNILVTKFPLLINLIGPFIKCYNEIIRIYSLSSFVTLNKGSHPRVISFRDLMKFCSRCNNMLMVEGISKPDQLLESSIFDNIFAEAVDCFGSAITEPQALTPLINVIGEALEIPTSRINLFLSKHVPLFINDEEKLKIGRAVLKKTAQDKALYNKRSSNNNTSFARTNHSLRLMEQIAVAIEMVEPVLLVGETGTGKTTVVQQVAKLMNKKLTVINVSQQTETGDLLGGYKPVNTKTVAVPIQEMFENLFIGTFSEKKNAKFSKILSKCFNKSQWKNVVKLWREALKMAKDILSEPESEQEEDGGPRKKRKLKSFEKSVLLEKWIEFEKKIKEFEIQSSTLDNSFVFNFVEGSLVKAVRNGEWLLLDELNLATSDTLESIADLLADTVNQRSILLSERGDVESIKAHPEFRIFGCMNPSTDVGKKDLPLSIRSRFTEIYVHSPDRDIQDLLAIIDKYIGRFAVGDEWVGNDIAELYLKAKQLSETNKIVDGANQRPHFSIRTLTRTLIYVCDIVSIYGLRRALYEGFSMSFLTLLDRKSEDILKPEILKHTVDRLKNSKSVMNQIPPVPSSNPDDYVQFKHYWMKHGPQEIVPQPHYIITPFVEKNMLNLVRATAGRRFPVLIQGPTSAGKTSMINYLANITGHKFVRINNHEHTDLQEYLGTYISDSTGKLVFKEGVLVEALRKGHWIVLDELNLAPTDVLEALNRLLDDNRELFIPETQEVIHPHPDFMLFATQNPPGLYGGRKVLSRAFRNRFLELHFDDIPQDELEIILRERCQIAPSYGKKIVEVYRQLSVQRQSTRLFEQKNSFATLRDLFRWAMRDAVGYEELAANGYMLLAERVRKEDEKEVVKKTIEKVMKVKLDMDEYYKSLEVEAIFKSDSSIVWTKAMRRLAVLVSTSIKYKEPLLLVGETGCGKTTVCQVVAKFLGKELITVNAHQNTETGDLLGAQRPVRNKYETQSSLFNHLIELFAKLGIETTDSSLTLDNLLGQYRKITIPEEHQELVEQIEAETKNVSLLFEWSDGPLVRAMKSGDFFLLDEISLADDSVLERLNSVLEPERSLLLAEKGTDDAFITASESFEFLATMNPGGDYGKKELSPALRNRFTEIWVPSMEDFDDVSQIVESRLKHKQLTTSIVKFSEWFAKQFGGGHTNNGVISLRDILAWIEFINSCPDNLNPMAALYHGASMVFIDALGTNNTAYLAENESRLQNIKQECVFKLSSFADYDLTEFLANQIQVNVGLHDLVAGLFSIPILEGSQHNKSFNLEAPTTAANAMRVIRAMQVKKPILLEGSPGVGKTSLITALASATGNPLVRINLSEQTDLVDLFGSDAPAEGGKAGEFVWRDAPFLRAMQRGEWVLLDEMNLASQSVLEGLNACLDHRGEAYIPELDKSFKRHPNFTVFAAQNPQYQGGGRKGLPKSFVNRFTVVYVDTLKAEDLNMISYHLFPSVNKNDCSRLIEFMSQLEEQVVIKKLWGAQGGPWEFNLRDSLRWLSLYTSGNISQDIQLSDFIDMIICQRFRNEDDRLHAQKLFKSIFGEIIERDNYFNSSESFVQAGGALIGKNDLIQYVNGGNLLPLQCNFKFMETAFRCISNNIPLILTGPTNAGKTDLVRYLANLVGAKLDEFSMNSDVDSMDILGGYEQVDLSRETNALFEKTHKLINELIVMNLRYQESNADILAKALELLEFIEKHNSNGSSFEQFYAILSGFSNYHSIPEIKDLVNTAENLAHKLNETASVRFEWFDGLLVQAVEKGNWLVLDNANLCSPSVLDRLNSLLESNGSLIINECSLEDGQPRILKPHANFRLFLTMDPKYGELSRAMRNRGIELFMDSLEQRATEFDRQILGLCYLGSSTTDESLQIKIEELDISDKKVVPTSGFNFNKESTLKQFSLIDDAFSSGNVSPSALWSFIQLNNFPLLKDWANVVFSSSEFAQSSKRYAEQLRDTLEYVEQTSLVDISLSVYSPVDVVANNIVQKNIAFTESQGFHFLTNIYIVASILKSHPAITTSESTMIFEVLREIVELKDIVSKIESNAMDKKVHELSFIEKSAASALGRQIKSPPKLELFRFVKSLQGFIISCFLDSFKTDLFTGVIYQPLHELLLVLIGMIKAGHEKNESRLKVYQELIVKWSDKYLSTQDRAELSKQYQTAISIFNSQFALNKGAAINEIWEYCRGLYPQDFNAWEDLQRLYKVIADFDTVSKLQFPESSDIVTSFGYSIADLYKSIISGEYERDELSSILEKLEQGIEQLSTVSESFVNPRVNIFVDDFTNIANLVEISGNDDQDLMKFYNCSNRSMFSLIKQDKFKPYPKIFDSLWKDRKSRVSPLFTSELMLSMLTKAVQFNNTSGKSLEQTSFDLKSVSKCVIEHSFEVLNDVKGAFSNLLLSWFEIILNALGLYEDELLNNPELVLDKVSLSFGSDSHSFVAVKLLVDSVNSVVNASELSLGKLGEAWVSFALGLILLYVPDSPYDPAIKEYVLYKVFEDRKVFGENLISSWESARGVFSGDKETYLESTLKHLIDLEAPNNPKVYRDSKSIDGLFDEWNSIMESTIDMGPVESLLKTVLSSSEQGINMVEMFQNNTSQFIMRLKKNYLLYSDLNDILCGYIYGMKLGFEMITIDKNQGKHLYPQTWSIDVCDFTSLTSIEKIFPSVQDFTKTVSIDSSAAEFVMAYFIKLGFAHRSATNEQQQPQAQGILIQSLQSLYYRWSLRRIKEEKENLQQGSLYKYSDPNEDIEGDFKKLFPDYEDVLDIDGTTTANTLKKNNASFESIYESIASDYIKEYLLQDKDNVIDIVHQGSELITQLNQYQDSLHKNTNNASVMTSLVNELAKTHTKFNQTVSDFNFYQDSNPTEVKRAVTIMTTVYNMSQKLLDQWPEHATLKNIVFATNEFLSYPIGLPLGRYLQKLEQIYTFIAEWQKYASSQVSMKEQFDILTNLIVSWRKLELSTWKSLFEFEEKSVEKNIGKWWFYLLEIIIIPMLGDNEEEPAVKLLSALNVFMSKVTCGEFTIRLKLLKAFKNHAFEINKNHPIVDALCNFVTFYDQFQPTVLSTIEDSKKRLEKDITEVILLASWKDVNIDALKQSARRSHNNLYKIVRKYRAVLGTPVQPIIEQGITESAGTLDSVKLPQIQSIVTGNEIQIVKEIPSWIERPKRLQNLNVIENNMKVYVERISQEQLPNFLDFAHEVVSDMERLRKETPSEFKESNKKLIAALKTQKRKLLSDTLREIRRSGLKTSSRSDILATQKSVNLIIANSVSFQNTIAQGSDCYFFKILDLLPRLRAAVSSSTSAHADEVPQVDKEKGLSATENLIHSLIVNRVPIKKLADNIATFNSWYNGFHTVANLNNLSATLTPISVKDSIKLNVDNIRIIKMWLPKLLDYGITTLESITKFGFNDTNVAMFYMLKNKLNELVYSINDESNVVQSTSITIGNVENFSKFVNELIITLEKWKSEHKQLAFVADTILNWITNNSHANGNIESSTSLTCVETIENVEKEFRIFTTSILVAVQKIMEIQEKNQEISRDDDDWLILSQHKITNYMKNLHLLTIGNKLQKCIENISLVEHNQQSSKLISALTSFTFPILNHYYQLCLKIFGKVRLNYYDLSKATFILSSSLYTLATKGFCTPEAPNEQKDDNNNLHDGTGLGDGEGAQNNSNDVEDDEDLSEQAQQPNEENKEKDEGEEEEGNDDAVDIEGDMAGQLEEASDQEKDDDEEKGNSDNEEELDEEIDDIDDLDPNAIDEKMWDEEVKEDKKEKDSDKLPENSNNNNDDEMEAMEDEENETKPKDNNDNKEGNEDEKEEQQEEGDDGDDEKDVGEQEDDVKNNEDENEKLEDHVPETETLDLPEDMNLDNDDDDEMKGEDEEDEDGDKFDDNLDDDIEMKDDEHDEEKSNDNGEEDEEMDPTNEEREEELEEEPEENDVDNESNGNNEINEDVMESENEDDLVGEDNEKPSPENEEGGNDNDNDDQEPTAEGIEGANNIDTEDVDMDSAVKQESGEKGEGADNQVMEENNDIGASGTAASMDQQENQQKSEEEEEDKSVQDDAREKANESLKQLGDSLKEFHRRRQEILDVIKQEQQEKDNEEENSANIKPDEFQHVDGENADFDTQALGAADKEQVQSIDEDKAIDDEEEENEGQEDIEIKEEKDEENEEEMDDLESGEIKDDNPDGDFEGEAKSAFMGERKITDNLEDMMKSNEIDDEEEEEEEEELDDEEMSENVSPIELDEINNTPPIELEVARKLWKNSELATQELASGLCEQLRLILEPTLATKLRGDYKTGKRLNMKRIIPYIASDFKKDKIWLRRTKPSKRQYQIMIAVDDSKSMSESKSTELAFHSIALVSKALSQLESGGLSIVRFGEDVKVVQSFNKPFNNSQEMGAKIFQWFDFQQTKTDMKLLCNESLKIFQDAKSTINGGNNDLWQLQIILSDGVCEDHETILRMVRKAREEKIMMVFVIIDGITTSTTGKNESIMDMQQVSYVTDNNTGGMILKVDKYLDSFPFEFYVVVKNIQELPEMLALILRQYFSEISSI</sequence>
<keyword evidence="15" id="KW-1185">Reference proteome</keyword>
<keyword evidence="9 10" id="KW-0539">Nucleus</keyword>
<evidence type="ECO:0000256" key="1">
    <source>
        <dbReference type="ARBA" id="ARBA00004604"/>
    </source>
</evidence>
<dbReference type="InterPro" id="IPR040848">
    <property type="entry name" value="AAA_lid_7"/>
</dbReference>
<feature type="compositionally biased region" description="Acidic residues" evidence="11">
    <location>
        <begin position="4164"/>
        <end position="4196"/>
    </location>
</feature>
<proteinExistence type="inferred from homology"/>
<dbReference type="CDD" id="cd01460">
    <property type="entry name" value="vWA_midasin"/>
    <property type="match status" value="1"/>
</dbReference>
<feature type="region of interest" description="Disordered" evidence="11">
    <location>
        <begin position="4656"/>
        <end position="4679"/>
    </location>
</feature>
<dbReference type="InterPro" id="IPR011704">
    <property type="entry name" value="ATPase_dyneun-rel_AAA"/>
</dbReference>
<dbReference type="InterPro" id="IPR036465">
    <property type="entry name" value="vWFA_dom_sf"/>
</dbReference>
<dbReference type="Pfam" id="PF17867">
    <property type="entry name" value="AAA_lid_7"/>
    <property type="match status" value="3"/>
</dbReference>
<dbReference type="OrthoDB" id="5186at2759"/>
<dbReference type="SMART" id="SM00382">
    <property type="entry name" value="AAA"/>
    <property type="match status" value="6"/>
</dbReference>
<feature type="compositionally biased region" description="Acidic residues" evidence="11">
    <location>
        <begin position="4659"/>
        <end position="4677"/>
    </location>
</feature>
<gene>
    <name evidence="13" type="ordered locus">Cd36_40990</name>
    <name evidence="14" type="ORF">CD36_40990</name>
</gene>
<dbReference type="eggNOG" id="KOG1808">
    <property type="taxonomic scope" value="Eukaryota"/>
</dbReference>
<dbReference type="VEuPathDB" id="FungiDB:CD36_40990"/>
<dbReference type="RefSeq" id="XP_002419769.1">
    <property type="nucleotide sequence ID" value="XM_002419724.1"/>
</dbReference>
<dbReference type="GO" id="GO:0030687">
    <property type="term" value="C:preribosome, large subunit precursor"/>
    <property type="evidence" value="ECO:0007669"/>
    <property type="project" value="TreeGrafter"/>
</dbReference>
<evidence type="ECO:0000256" key="7">
    <source>
        <dbReference type="ARBA" id="ARBA00022840"/>
    </source>
</evidence>
<keyword evidence="8 10" id="KW-0143">Chaperone</keyword>
<dbReference type="CDD" id="cd00009">
    <property type="entry name" value="AAA"/>
    <property type="match status" value="2"/>
</dbReference>
<evidence type="ECO:0000256" key="3">
    <source>
        <dbReference type="ARBA" id="ARBA00007188"/>
    </source>
</evidence>
<dbReference type="FunFam" id="3.40.50.300:FF:001368">
    <property type="entry name" value="Midasin"/>
    <property type="match status" value="1"/>
</dbReference>